<dbReference type="AlphaFoldDB" id="A0A248VJ63"/>
<dbReference type="EMBL" id="CP022989">
    <property type="protein sequence ID" value="ASV99075.1"/>
    <property type="molecule type" value="Genomic_DNA"/>
</dbReference>
<protein>
    <submittedName>
        <fullName evidence="1">Acetyltransferase</fullName>
    </submittedName>
</protein>
<accession>A0A248VJ63</accession>
<dbReference type="RefSeq" id="WP_095419098.1">
    <property type="nucleotide sequence ID" value="NZ_CP022989.1"/>
</dbReference>
<dbReference type="KEGG" id="parb:CJU94_13480"/>
<evidence type="ECO:0000313" key="2">
    <source>
        <dbReference type="Proteomes" id="UP000215158"/>
    </source>
</evidence>
<reference evidence="1 2" key="1">
    <citation type="submission" date="2017-08" db="EMBL/GenBank/DDBJ databases">
        <title>Identification and genetic characteristics of simultaneous BTEX- and naphthalene-degrading Paraburkholderia sp. BN5 isolated from petroleum-contaminated soil.</title>
        <authorList>
            <person name="Lee Y."/>
            <person name="Jeon C.O."/>
        </authorList>
    </citation>
    <scope>NUCLEOTIDE SEQUENCE [LARGE SCALE GENOMIC DNA]</scope>
    <source>
        <strain evidence="1 2">BN5</strain>
    </source>
</reference>
<evidence type="ECO:0000313" key="1">
    <source>
        <dbReference type="EMBL" id="ASV99075.1"/>
    </source>
</evidence>
<dbReference type="Proteomes" id="UP000215158">
    <property type="component" value="Chromosome 1"/>
</dbReference>
<dbReference type="GO" id="GO:0016740">
    <property type="term" value="F:transferase activity"/>
    <property type="evidence" value="ECO:0007669"/>
    <property type="project" value="UniProtKB-KW"/>
</dbReference>
<dbReference type="InterPro" id="IPR038763">
    <property type="entry name" value="DHH_sf"/>
</dbReference>
<keyword evidence="2" id="KW-1185">Reference proteome</keyword>
<name>A0A248VJ63_9BURK</name>
<dbReference type="OrthoDB" id="5429547at2"/>
<gene>
    <name evidence="1" type="ORF">CJU94_13480</name>
</gene>
<keyword evidence="1" id="KW-0808">Transferase</keyword>
<dbReference type="SUPFAM" id="SSF64182">
    <property type="entry name" value="DHH phosphoesterases"/>
    <property type="match status" value="1"/>
</dbReference>
<organism evidence="1 2">
    <name type="scientific">Paraburkholderia aromaticivorans</name>
    <dbReference type="NCBI Taxonomy" id="2026199"/>
    <lineage>
        <taxon>Bacteria</taxon>
        <taxon>Pseudomonadati</taxon>
        <taxon>Pseudomonadota</taxon>
        <taxon>Betaproteobacteria</taxon>
        <taxon>Burkholderiales</taxon>
        <taxon>Burkholderiaceae</taxon>
        <taxon>Paraburkholderia</taxon>
    </lineage>
</organism>
<proteinExistence type="predicted"/>
<sequence>MKHFDVFNGDADGICALHQLRLAKPMNSLLITGVKRDVELLARVPVGPGIAVTVLDISLDSNRAALLALLRQGAEVEYFDHHFCGVVPDDPHLKPHIDTAPEICTSLLVDRHVGGQHRLWAIVGAYGDNLSHAAGKLAASCALRPEQADQLRELGESINYNAYGESEADLLIPPARLYETLQPYSDPFDFAASEPIARTLCEARRRDMERALRLRPDCATAGGALYVLPNEAWAQRVRGVFGNFLATSAPYRAHAVLSQSAQGDYTVSVRAPLANPYGAGDLCRQFAGGGGREAAAGIGRLPHDRLREFTVAFEKAFGDAGQAQAVRPSMK</sequence>